<dbReference type="Pfam" id="PF01261">
    <property type="entry name" value="AP_endonuc_2"/>
    <property type="match status" value="1"/>
</dbReference>
<proteinExistence type="predicted"/>
<keyword evidence="2" id="KW-0413">Isomerase</keyword>
<protein>
    <submittedName>
        <fullName evidence="2">Sugar phosphate isomerase/epimerase</fullName>
    </submittedName>
</protein>
<gene>
    <name evidence="2" type="ORF">WKI68_02700</name>
</gene>
<organism evidence="2 3">
    <name type="scientific">Streptomyces caledonius</name>
    <dbReference type="NCBI Taxonomy" id="3134107"/>
    <lineage>
        <taxon>Bacteria</taxon>
        <taxon>Bacillati</taxon>
        <taxon>Actinomycetota</taxon>
        <taxon>Actinomycetes</taxon>
        <taxon>Kitasatosporales</taxon>
        <taxon>Streptomycetaceae</taxon>
        <taxon>Streptomyces</taxon>
    </lineage>
</organism>
<evidence type="ECO:0000313" key="2">
    <source>
        <dbReference type="EMBL" id="MEJ8640648.1"/>
    </source>
</evidence>
<reference evidence="2 3" key="1">
    <citation type="submission" date="2024-03" db="EMBL/GenBank/DDBJ databases">
        <title>Novel Streptomyces species of biotechnological and ecological value are a feature of Machair soil.</title>
        <authorList>
            <person name="Prole J.R."/>
            <person name="Goodfellow M."/>
            <person name="Allenby N."/>
            <person name="Ward A.C."/>
        </authorList>
    </citation>
    <scope>NUCLEOTIDE SEQUENCE [LARGE SCALE GENOMIC DNA]</scope>
    <source>
        <strain evidence="2 3">MS1.HAVA.3</strain>
    </source>
</reference>
<dbReference type="PANTHER" id="PTHR12110:SF21">
    <property type="entry name" value="XYLOSE ISOMERASE-LIKE TIM BARREL DOMAIN-CONTAINING PROTEIN"/>
    <property type="match status" value="1"/>
</dbReference>
<comment type="caution">
    <text evidence="2">The sequence shown here is derived from an EMBL/GenBank/DDBJ whole genome shotgun (WGS) entry which is preliminary data.</text>
</comment>
<keyword evidence="3" id="KW-1185">Reference proteome</keyword>
<evidence type="ECO:0000313" key="3">
    <source>
        <dbReference type="Proteomes" id="UP001382904"/>
    </source>
</evidence>
<sequence>MKYAFSTLGLPGAPLDLSAALAAFHGFDALELRAHPEEPLHPGSPASERSAGLRTLTAAGVAVLAVAGYTRVAAAGADEPLLAELRSLVRLAADLEAPYVRVFPGGAGLPEEAADAHAVRRLQAAAPFAERHGVRILLETHDSHRTAAAAARVLDRVAQPGVGALWDVLHTWLGGEPPEASGRALAAHLGYVQVKDVQSAQELTPVGLGAGALPLAEAVAAVPPDGWLCWEYEKRWYPAAAELPGRLAQGREYLAGLVARQPTATGKQRKRPA</sequence>
<dbReference type="InterPro" id="IPR013022">
    <property type="entry name" value="Xyl_isomerase-like_TIM-brl"/>
</dbReference>
<accession>A0ABU8TYF3</accession>
<dbReference type="EMBL" id="JBBKAM010000002">
    <property type="protein sequence ID" value="MEJ8640648.1"/>
    <property type="molecule type" value="Genomic_DNA"/>
</dbReference>
<feature type="domain" description="Xylose isomerase-like TIM barrel" evidence="1">
    <location>
        <begin position="20"/>
        <end position="253"/>
    </location>
</feature>
<dbReference type="SUPFAM" id="SSF51658">
    <property type="entry name" value="Xylose isomerase-like"/>
    <property type="match status" value="1"/>
</dbReference>
<dbReference type="Proteomes" id="UP001382904">
    <property type="component" value="Unassembled WGS sequence"/>
</dbReference>
<dbReference type="InterPro" id="IPR050312">
    <property type="entry name" value="IolE/XylAMocC-like"/>
</dbReference>
<dbReference type="Gene3D" id="3.20.20.150">
    <property type="entry name" value="Divalent-metal-dependent TIM barrel enzymes"/>
    <property type="match status" value="1"/>
</dbReference>
<name>A0ABU8TYF3_9ACTN</name>
<evidence type="ECO:0000259" key="1">
    <source>
        <dbReference type="Pfam" id="PF01261"/>
    </source>
</evidence>
<dbReference type="PANTHER" id="PTHR12110">
    <property type="entry name" value="HYDROXYPYRUVATE ISOMERASE"/>
    <property type="match status" value="1"/>
</dbReference>
<dbReference type="GO" id="GO:0016853">
    <property type="term" value="F:isomerase activity"/>
    <property type="evidence" value="ECO:0007669"/>
    <property type="project" value="UniProtKB-KW"/>
</dbReference>
<dbReference type="InterPro" id="IPR036237">
    <property type="entry name" value="Xyl_isomerase-like_sf"/>
</dbReference>